<name>A0ABN2KR20_9MICC</name>
<sequence>MTWSPPSFRPCPAPGAAGAWCRICNLGGPARPRQRFRHKRPRFVMCSGARRSGRDMFVRIRQTMATPHGVFLG</sequence>
<comment type="caution">
    <text evidence="1">The sequence shown here is derived from an EMBL/GenBank/DDBJ whole genome shotgun (WGS) entry which is preliminary data.</text>
</comment>
<organism evidence="1 2">
    <name type="scientific">Kocuria aegyptia</name>
    <dbReference type="NCBI Taxonomy" id="330943"/>
    <lineage>
        <taxon>Bacteria</taxon>
        <taxon>Bacillati</taxon>
        <taxon>Actinomycetota</taxon>
        <taxon>Actinomycetes</taxon>
        <taxon>Micrococcales</taxon>
        <taxon>Micrococcaceae</taxon>
        <taxon>Kocuria</taxon>
    </lineage>
</organism>
<accession>A0ABN2KR20</accession>
<protein>
    <submittedName>
        <fullName evidence="1">Uncharacterized protein</fullName>
    </submittedName>
</protein>
<dbReference type="Proteomes" id="UP001501204">
    <property type="component" value="Unassembled WGS sequence"/>
</dbReference>
<evidence type="ECO:0000313" key="2">
    <source>
        <dbReference type="Proteomes" id="UP001501204"/>
    </source>
</evidence>
<dbReference type="EMBL" id="BAAAOA010000028">
    <property type="protein sequence ID" value="GAA1763609.1"/>
    <property type="molecule type" value="Genomic_DNA"/>
</dbReference>
<reference evidence="1 2" key="1">
    <citation type="journal article" date="2019" name="Int. J. Syst. Evol. Microbiol.">
        <title>The Global Catalogue of Microorganisms (GCM) 10K type strain sequencing project: providing services to taxonomists for standard genome sequencing and annotation.</title>
        <authorList>
            <consortium name="The Broad Institute Genomics Platform"/>
            <consortium name="The Broad Institute Genome Sequencing Center for Infectious Disease"/>
            <person name="Wu L."/>
            <person name="Ma J."/>
        </authorList>
    </citation>
    <scope>NUCLEOTIDE SEQUENCE [LARGE SCALE GENOMIC DNA]</scope>
    <source>
        <strain evidence="1 2">JCM 14735</strain>
    </source>
</reference>
<gene>
    <name evidence="1" type="ORF">GCM10009767_22950</name>
</gene>
<evidence type="ECO:0000313" key="1">
    <source>
        <dbReference type="EMBL" id="GAA1763609.1"/>
    </source>
</evidence>
<proteinExistence type="predicted"/>
<keyword evidence="2" id="KW-1185">Reference proteome</keyword>